<organism evidence="3 4">
    <name type="scientific">Burkholderia vietnamiensis</name>
    <dbReference type="NCBI Taxonomy" id="60552"/>
    <lineage>
        <taxon>Bacteria</taxon>
        <taxon>Pseudomonadati</taxon>
        <taxon>Pseudomonadota</taxon>
        <taxon>Betaproteobacteria</taxon>
        <taxon>Burkholderiales</taxon>
        <taxon>Burkholderiaceae</taxon>
        <taxon>Burkholderia</taxon>
        <taxon>Burkholderia cepacia complex</taxon>
    </lineage>
</organism>
<dbReference type="GO" id="GO:0016757">
    <property type="term" value="F:glycosyltransferase activity"/>
    <property type="evidence" value="ECO:0007669"/>
    <property type="project" value="InterPro"/>
</dbReference>
<dbReference type="Proteomes" id="UP000237632">
    <property type="component" value="Unassembled WGS sequence"/>
</dbReference>
<comment type="caution">
    <text evidence="3">The sequence shown here is derived from an EMBL/GenBank/DDBJ whole genome shotgun (WGS) entry which is preliminary data.</text>
</comment>
<dbReference type="EMBL" id="PVHK01000253">
    <property type="protein sequence ID" value="PRH38196.1"/>
    <property type="molecule type" value="Genomic_DNA"/>
</dbReference>
<dbReference type="PANTHER" id="PTHR46401">
    <property type="entry name" value="GLYCOSYLTRANSFERASE WBBK-RELATED"/>
    <property type="match status" value="1"/>
</dbReference>
<keyword evidence="1 3" id="KW-0808">Transferase</keyword>
<dbReference type="RefSeq" id="WP_059496193.1">
    <property type="nucleotide sequence ID" value="NZ_CADFFA010000015.1"/>
</dbReference>
<evidence type="ECO:0000259" key="2">
    <source>
        <dbReference type="Pfam" id="PF00534"/>
    </source>
</evidence>
<evidence type="ECO:0000313" key="4">
    <source>
        <dbReference type="Proteomes" id="UP000237632"/>
    </source>
</evidence>
<feature type="domain" description="Glycosyl transferase family 1" evidence="2">
    <location>
        <begin position="164"/>
        <end position="322"/>
    </location>
</feature>
<gene>
    <name evidence="3" type="ORF">C6T65_33340</name>
</gene>
<evidence type="ECO:0000313" key="3">
    <source>
        <dbReference type="EMBL" id="PRH38196.1"/>
    </source>
</evidence>
<dbReference type="InterPro" id="IPR001296">
    <property type="entry name" value="Glyco_trans_1"/>
</dbReference>
<name>A0AA44XTW2_BURVI</name>
<dbReference type="GO" id="GO:0009103">
    <property type="term" value="P:lipopolysaccharide biosynthetic process"/>
    <property type="evidence" value="ECO:0007669"/>
    <property type="project" value="TreeGrafter"/>
</dbReference>
<dbReference type="Pfam" id="PF00534">
    <property type="entry name" value="Glycos_transf_1"/>
    <property type="match status" value="1"/>
</dbReference>
<accession>A0AA44XTW2</accession>
<reference evidence="3 4" key="1">
    <citation type="submission" date="2018-03" db="EMBL/GenBank/DDBJ databases">
        <authorList>
            <person name="Nguyen K."/>
            <person name="Fouts D."/>
            <person name="Sutton G."/>
        </authorList>
    </citation>
    <scope>NUCLEOTIDE SEQUENCE [LARGE SCALE GENOMIC DNA]</scope>
    <source>
        <strain evidence="3 4">AU3578</strain>
    </source>
</reference>
<dbReference type="AlphaFoldDB" id="A0AA44XTW2"/>
<dbReference type="SUPFAM" id="SSF53756">
    <property type="entry name" value="UDP-Glycosyltransferase/glycogen phosphorylase"/>
    <property type="match status" value="1"/>
</dbReference>
<proteinExistence type="predicted"/>
<evidence type="ECO:0000256" key="1">
    <source>
        <dbReference type="ARBA" id="ARBA00022679"/>
    </source>
</evidence>
<sequence>MRLMICAPDIFAGDAVGNHCLGLARAAKRLEYPVEIYAQRYDADSGVRHIDELFERIRDDDQLLVSYSIFDPYLTRLLNLRCRKVVYFHGVTPPQLLREFEPVTADLCAASIDQFADLAGFDTIVANSAFTAASLAPYVGARDIRDIPPVFADMPAFDDHTRMQAAPSNAARILVVGRVVPHKRVEDAIEIVGALRTQGIDASLTVVGSATNAPYLEHLIRHAEACGLAYRFDVTGAVSNDALFEHFHSASALISVSAHEGFGVPVLEAMHMGVCCFARLGTAASDICVPSATLPADNPNAAELISRVLRDDHARHELISSGMERASAWLRMTSDSAWREVLAPTFTH</sequence>
<dbReference type="PANTHER" id="PTHR46401:SF2">
    <property type="entry name" value="GLYCOSYLTRANSFERASE WBBK-RELATED"/>
    <property type="match status" value="1"/>
</dbReference>
<protein>
    <submittedName>
        <fullName evidence="3">Glycosyl transferase family 2</fullName>
    </submittedName>
</protein>
<dbReference type="Gene3D" id="3.40.50.2000">
    <property type="entry name" value="Glycogen Phosphorylase B"/>
    <property type="match status" value="2"/>
</dbReference>